<dbReference type="PANTHER" id="PTHR43133:SF8">
    <property type="entry name" value="RNA POLYMERASE SIGMA FACTOR HI_1459-RELATED"/>
    <property type="match status" value="1"/>
</dbReference>
<dbReference type="InterPro" id="IPR014284">
    <property type="entry name" value="RNA_pol_sigma-70_dom"/>
</dbReference>
<evidence type="ECO:0000256" key="1">
    <source>
        <dbReference type="ARBA" id="ARBA00023015"/>
    </source>
</evidence>
<accession>A0ABS2NDU4</accession>
<dbReference type="InterPro" id="IPR013325">
    <property type="entry name" value="RNA_pol_sigma_r2"/>
</dbReference>
<keyword evidence="1" id="KW-0805">Transcription regulation</keyword>
<organism evidence="6 7">
    <name type="scientific">Rossellomorea pakistanensis</name>
    <dbReference type="NCBI Taxonomy" id="992288"/>
    <lineage>
        <taxon>Bacteria</taxon>
        <taxon>Bacillati</taxon>
        <taxon>Bacillota</taxon>
        <taxon>Bacilli</taxon>
        <taxon>Bacillales</taxon>
        <taxon>Bacillaceae</taxon>
        <taxon>Rossellomorea</taxon>
    </lineage>
</organism>
<name>A0ABS2NDU4_9BACI</name>
<dbReference type="Pfam" id="PF04542">
    <property type="entry name" value="Sigma70_r2"/>
    <property type="match status" value="1"/>
</dbReference>
<evidence type="ECO:0000313" key="6">
    <source>
        <dbReference type="EMBL" id="MBM7586036.1"/>
    </source>
</evidence>
<proteinExistence type="predicted"/>
<sequence length="175" mass="21099">MNGPDQLKELNTEMNFVYRYLRKLGISHEDSQDVVQETAYKFLMYYDSIKTKKIRSWLIRVALNFHHDQYRKNKRIQLGFQDEQIILQSKELPEDVLISNEKWSDIERVLNKLKPQYKELILLKYLNDCRQRDEPLGEWSTHQSDKLYLTAHRLTFQRITQIHSNNPSLYLIVVL</sequence>
<keyword evidence="3" id="KW-0238">DNA-binding</keyword>
<feature type="domain" description="RNA polymerase sigma-70 region 2" evidence="5">
    <location>
        <begin position="14"/>
        <end position="75"/>
    </location>
</feature>
<keyword evidence="7" id="KW-1185">Reference proteome</keyword>
<dbReference type="PANTHER" id="PTHR43133">
    <property type="entry name" value="RNA POLYMERASE ECF-TYPE SIGMA FACTO"/>
    <property type="match status" value="1"/>
</dbReference>
<dbReference type="SUPFAM" id="SSF88946">
    <property type="entry name" value="Sigma2 domain of RNA polymerase sigma factors"/>
    <property type="match status" value="1"/>
</dbReference>
<dbReference type="Proteomes" id="UP001646157">
    <property type="component" value="Unassembled WGS sequence"/>
</dbReference>
<gene>
    <name evidence="6" type="ORF">JOC86_002578</name>
</gene>
<evidence type="ECO:0000256" key="2">
    <source>
        <dbReference type="ARBA" id="ARBA00023082"/>
    </source>
</evidence>
<protein>
    <submittedName>
        <fullName evidence="6">RNA polymerase sigma-70 factor (ECF subfamily)</fullName>
    </submittedName>
</protein>
<evidence type="ECO:0000313" key="7">
    <source>
        <dbReference type="Proteomes" id="UP001646157"/>
    </source>
</evidence>
<evidence type="ECO:0000256" key="4">
    <source>
        <dbReference type="ARBA" id="ARBA00023163"/>
    </source>
</evidence>
<keyword evidence="2" id="KW-0731">Sigma factor</keyword>
<dbReference type="Gene3D" id="1.10.1740.10">
    <property type="match status" value="1"/>
</dbReference>
<comment type="caution">
    <text evidence="6">The sequence shown here is derived from an EMBL/GenBank/DDBJ whole genome shotgun (WGS) entry which is preliminary data.</text>
</comment>
<keyword evidence="4" id="KW-0804">Transcription</keyword>
<reference evidence="6 7" key="1">
    <citation type="submission" date="2021-01" db="EMBL/GenBank/DDBJ databases">
        <title>Genomic Encyclopedia of Type Strains, Phase IV (KMG-IV): sequencing the most valuable type-strain genomes for metagenomic binning, comparative biology and taxonomic classification.</title>
        <authorList>
            <person name="Goeker M."/>
        </authorList>
    </citation>
    <scope>NUCLEOTIDE SEQUENCE [LARGE SCALE GENOMIC DNA]</scope>
    <source>
        <strain evidence="6 7">DSM 24834</strain>
    </source>
</reference>
<evidence type="ECO:0000256" key="3">
    <source>
        <dbReference type="ARBA" id="ARBA00023125"/>
    </source>
</evidence>
<dbReference type="EMBL" id="JAFBDZ010000002">
    <property type="protein sequence ID" value="MBM7586036.1"/>
    <property type="molecule type" value="Genomic_DNA"/>
</dbReference>
<dbReference type="InterPro" id="IPR039425">
    <property type="entry name" value="RNA_pol_sigma-70-like"/>
</dbReference>
<dbReference type="InterPro" id="IPR007627">
    <property type="entry name" value="RNA_pol_sigma70_r2"/>
</dbReference>
<dbReference type="NCBIfam" id="TIGR02937">
    <property type="entry name" value="sigma70-ECF"/>
    <property type="match status" value="1"/>
</dbReference>
<evidence type="ECO:0000259" key="5">
    <source>
        <dbReference type="Pfam" id="PF04542"/>
    </source>
</evidence>